<dbReference type="NCBIfam" id="NF047845">
    <property type="entry name" value="FlagFilOutFlaA1Lepto"/>
    <property type="match status" value="1"/>
</dbReference>
<evidence type="ECO:0000256" key="4">
    <source>
        <dbReference type="SAM" id="MobiDB-lite"/>
    </source>
</evidence>
<evidence type="ECO:0000313" key="6">
    <source>
        <dbReference type="EMBL" id="TGK95135.1"/>
    </source>
</evidence>
<protein>
    <submittedName>
        <fullName evidence="6">Endoflagellar filament sheath protein</fullName>
    </submittedName>
</protein>
<sequence length="328" mass="36150">MENNKTKILTLLALSSIALIGFAQAQYKVSNGVATPVGNDIGALELKAITIESWDSPVSSAPFGWEVFTDKDGVNKDGTGDMKYDENNKYSPVLNDPAKSPLVMREVKLVPGKPGDVKNVDAGNAKVLAVKFQFTFPGNNVVTVRPPRAPEYEVTRARPYIDADNKKKIEKVYGIEAPGNVKAISVWVLGRGNEYDLEGWLEDYNGNSHIFPFGSLDFVGWRPLHIVIPPGIPQEANAFPATRNLIFKQFKIRSRLNTGPETVYLFFDELRVLADTFEVHFDGANLDFDEEDCKSKVKMEQMLQKSGAISTGAKIRDCSGSNGSSQNK</sequence>
<feature type="chain" id="PRO_5044383714" evidence="5">
    <location>
        <begin position="26"/>
        <end position="328"/>
    </location>
</feature>
<dbReference type="InterPro" id="IPR006714">
    <property type="entry name" value="FlaA"/>
</dbReference>
<keyword evidence="7" id="KW-1185">Reference proteome</keyword>
<dbReference type="Proteomes" id="UP000297891">
    <property type="component" value="Unassembled WGS sequence"/>
</dbReference>
<evidence type="ECO:0000256" key="2">
    <source>
        <dbReference type="ARBA" id="ARBA00022764"/>
    </source>
</evidence>
<proteinExistence type="predicted"/>
<feature type="compositionally biased region" description="Polar residues" evidence="4">
    <location>
        <begin position="319"/>
        <end position="328"/>
    </location>
</feature>
<dbReference type="GO" id="GO:0071973">
    <property type="term" value="P:bacterial-type flagellum-dependent cell motility"/>
    <property type="evidence" value="ECO:0007669"/>
    <property type="project" value="InterPro"/>
</dbReference>
<dbReference type="Pfam" id="PF04620">
    <property type="entry name" value="FlaA"/>
    <property type="match status" value="1"/>
</dbReference>
<name>A0A2M9Y0J1_9LEPT</name>
<feature type="region of interest" description="Disordered" evidence="4">
    <location>
        <begin position="306"/>
        <end position="328"/>
    </location>
</feature>
<keyword evidence="6" id="KW-0969">Cilium</keyword>
<gene>
    <name evidence="6" type="ORF">EHQ30_00345</name>
</gene>
<evidence type="ECO:0000256" key="3">
    <source>
        <dbReference type="ARBA" id="ARBA00023143"/>
    </source>
</evidence>
<dbReference type="RefSeq" id="WP_100791174.1">
    <property type="nucleotide sequence ID" value="NZ_NPDQ01000005.1"/>
</dbReference>
<organism evidence="6 7">
    <name type="scientific">Leptospira brenneri</name>
    <dbReference type="NCBI Taxonomy" id="2023182"/>
    <lineage>
        <taxon>Bacteria</taxon>
        <taxon>Pseudomonadati</taxon>
        <taxon>Spirochaetota</taxon>
        <taxon>Spirochaetia</taxon>
        <taxon>Leptospirales</taxon>
        <taxon>Leptospiraceae</taxon>
        <taxon>Leptospira</taxon>
    </lineage>
</organism>
<dbReference type="GO" id="GO:0030288">
    <property type="term" value="C:outer membrane-bounded periplasmic space"/>
    <property type="evidence" value="ECO:0007669"/>
    <property type="project" value="InterPro"/>
</dbReference>
<comment type="subcellular location">
    <subcellularLocation>
        <location evidence="1">Periplasmic flagellum</location>
    </subcellularLocation>
</comment>
<evidence type="ECO:0000313" key="7">
    <source>
        <dbReference type="Proteomes" id="UP000297891"/>
    </source>
</evidence>
<accession>A0A2M9Y0J1</accession>
<evidence type="ECO:0000256" key="5">
    <source>
        <dbReference type="SAM" id="SignalP"/>
    </source>
</evidence>
<feature type="signal peptide" evidence="5">
    <location>
        <begin position="1"/>
        <end position="25"/>
    </location>
</feature>
<reference evidence="6" key="1">
    <citation type="journal article" date="2019" name="PLoS Negl. Trop. Dis.">
        <title>Revisiting the worldwide diversity of Leptospira species in the environment.</title>
        <authorList>
            <person name="Vincent A.T."/>
            <person name="Schiettekatte O."/>
            <person name="Bourhy P."/>
            <person name="Veyrier F.J."/>
            <person name="Picardeau M."/>
        </authorList>
    </citation>
    <scope>NUCLEOTIDE SEQUENCE [LARGE SCALE GENOMIC DNA]</scope>
    <source>
        <strain evidence="6">201800277</strain>
    </source>
</reference>
<keyword evidence="2" id="KW-0574">Periplasm</keyword>
<dbReference type="AlphaFoldDB" id="A0A2M9Y0J1"/>
<keyword evidence="6" id="KW-0282">Flagellum</keyword>
<dbReference type="GO" id="GO:0055040">
    <property type="term" value="C:periplasmic flagellum"/>
    <property type="evidence" value="ECO:0007669"/>
    <property type="project" value="UniProtKB-SubCell"/>
</dbReference>
<keyword evidence="6" id="KW-0966">Cell projection</keyword>
<comment type="caution">
    <text evidence="6">The sequence shown here is derived from an EMBL/GenBank/DDBJ whole genome shotgun (WGS) entry which is preliminary data.</text>
</comment>
<keyword evidence="5" id="KW-0732">Signal</keyword>
<keyword evidence="3" id="KW-0975">Bacterial flagellum</keyword>
<dbReference type="OrthoDB" id="341721at2"/>
<dbReference type="EMBL" id="RQFP01000001">
    <property type="protein sequence ID" value="TGK95135.1"/>
    <property type="molecule type" value="Genomic_DNA"/>
</dbReference>
<evidence type="ECO:0000256" key="1">
    <source>
        <dbReference type="ARBA" id="ARBA00004631"/>
    </source>
</evidence>